<proteinExistence type="predicted"/>
<keyword evidence="1" id="KW-0812">Transmembrane</keyword>
<accession>A0A7S7SLW7</accession>
<dbReference type="PANTHER" id="PTHR32251">
    <property type="entry name" value="3-OXO-5-ALPHA-STEROID 4-DEHYDROGENASE"/>
    <property type="match status" value="1"/>
</dbReference>
<dbReference type="Proteomes" id="UP000593892">
    <property type="component" value="Chromosome"/>
</dbReference>
<gene>
    <name evidence="2" type="ORF">IRI77_02740</name>
</gene>
<dbReference type="InterPro" id="IPR010721">
    <property type="entry name" value="UstE-like"/>
</dbReference>
<dbReference type="GO" id="GO:0016020">
    <property type="term" value="C:membrane"/>
    <property type="evidence" value="ECO:0007669"/>
    <property type="project" value="TreeGrafter"/>
</dbReference>
<evidence type="ECO:0000313" key="2">
    <source>
        <dbReference type="EMBL" id="QOY88896.1"/>
    </source>
</evidence>
<dbReference type="KEGG" id="pfer:IRI77_02740"/>
<sequence length="258" mass="29119">MSHLILLGAGAVCLLMTLLWLLHLRLKNASVVDPGWAGGLALLGALYAVLGAGWSTRRLIMAALAMTWGLRLSFYLLFTRVIGHPEEGRYVQLRREWRTNIPAKFLLFFQFQALLAVILATPFLLSAMNPRPSLAWTEYAAIALWLVAMLGETLADAQLHAFKANAANRGTTCRAGLWRYSRHPNYFFEWLIWVAFALFAWNAPYGSVSIACPLLMLYFLFRVTGIPATEAQALRTKGDDYRRYQQTTSAFVPWFPRS</sequence>
<reference evidence="2 3" key="1">
    <citation type="submission" date="2020-10" db="EMBL/GenBank/DDBJ databases">
        <title>Complete genome sequence of Paludibaculum fermentans P105T, a facultatively anaerobic acidobacterium capable of dissimilatory Fe(III) reduction.</title>
        <authorList>
            <person name="Dedysh S.N."/>
            <person name="Beletsky A.V."/>
            <person name="Kulichevskaya I.S."/>
            <person name="Mardanov A.V."/>
            <person name="Ravin N.V."/>
        </authorList>
    </citation>
    <scope>NUCLEOTIDE SEQUENCE [LARGE SCALE GENOMIC DNA]</scope>
    <source>
        <strain evidence="2 3">P105</strain>
    </source>
</reference>
<keyword evidence="3" id="KW-1185">Reference proteome</keyword>
<feature type="transmembrane region" description="Helical" evidence="1">
    <location>
        <begin position="103"/>
        <end position="124"/>
    </location>
</feature>
<keyword evidence="1" id="KW-1133">Transmembrane helix</keyword>
<organism evidence="2 3">
    <name type="scientific">Paludibaculum fermentans</name>
    <dbReference type="NCBI Taxonomy" id="1473598"/>
    <lineage>
        <taxon>Bacteria</taxon>
        <taxon>Pseudomonadati</taxon>
        <taxon>Acidobacteriota</taxon>
        <taxon>Terriglobia</taxon>
        <taxon>Bryobacterales</taxon>
        <taxon>Bryobacteraceae</taxon>
        <taxon>Paludibaculum</taxon>
    </lineage>
</organism>
<feature type="transmembrane region" description="Helical" evidence="1">
    <location>
        <begin position="6"/>
        <end position="24"/>
    </location>
</feature>
<evidence type="ECO:0000256" key="1">
    <source>
        <dbReference type="SAM" id="Phobius"/>
    </source>
</evidence>
<feature type="transmembrane region" description="Helical" evidence="1">
    <location>
        <begin position="186"/>
        <end position="202"/>
    </location>
</feature>
<keyword evidence="1" id="KW-0472">Membrane</keyword>
<name>A0A7S7SLW7_PALFE</name>
<dbReference type="AlphaFoldDB" id="A0A7S7SLW7"/>
<protein>
    <submittedName>
        <fullName evidence="2">DUF1295 domain-containing protein</fullName>
    </submittedName>
</protein>
<dbReference type="Gene3D" id="1.20.120.1630">
    <property type="match status" value="1"/>
</dbReference>
<dbReference type="PANTHER" id="PTHR32251:SF17">
    <property type="entry name" value="STEROID 5-ALPHA REDUCTASE C-TERMINAL DOMAIN-CONTAINING PROTEIN"/>
    <property type="match status" value="1"/>
</dbReference>
<feature type="transmembrane region" description="Helical" evidence="1">
    <location>
        <begin position="36"/>
        <end position="54"/>
    </location>
</feature>
<dbReference type="Pfam" id="PF06966">
    <property type="entry name" value="DUF1295"/>
    <property type="match status" value="1"/>
</dbReference>
<dbReference type="RefSeq" id="WP_194450559.1">
    <property type="nucleotide sequence ID" value="NZ_CP063849.1"/>
</dbReference>
<dbReference type="PROSITE" id="PS50244">
    <property type="entry name" value="S5A_REDUCTASE"/>
    <property type="match status" value="1"/>
</dbReference>
<evidence type="ECO:0000313" key="3">
    <source>
        <dbReference type="Proteomes" id="UP000593892"/>
    </source>
</evidence>
<dbReference type="EMBL" id="CP063849">
    <property type="protein sequence ID" value="QOY88896.1"/>
    <property type="molecule type" value="Genomic_DNA"/>
</dbReference>